<sequence length="235" mass="25750">MQSVLDTIIWAADSPPVPASDNPIIQALTWGATHFIGLFNASGEALVGLATGILPTLIVLLTFMYAITTWVGEARMTRAVQWSARWAITRYTLMPIIAVIVLTNPMAYSFGIYLPERQKPAFYDSAVSFVHPVTAFFPHANAGEIFVWAGVSAGVLSIAPEKYPLLALLYFGTGIVVIFIRGIVTEWITKLLIRRQGLTAVFDEYDREFARASERFIEAKSTKKTGSSVSTEGAV</sequence>
<dbReference type="PANTHER" id="PTHR40399:SF1">
    <property type="entry name" value="PTS SYSTEM GLUCITOL_SORBITOL-SPECIFIC EIIC COMPONENT"/>
    <property type="match status" value="1"/>
</dbReference>
<dbReference type="InterPro" id="IPR004699">
    <property type="entry name" value="PTS_IID_sorb"/>
</dbReference>
<reference evidence="2 3" key="1">
    <citation type="submission" date="2017-11" db="EMBL/GenBank/DDBJ databases">
        <title>Genomic Encyclopedia of Archaeal and Bacterial Type Strains, Phase II (KMG-II): From Individual Species to Whole Genera.</title>
        <authorList>
            <person name="Goeker M."/>
        </authorList>
    </citation>
    <scope>NUCLEOTIDE SEQUENCE [LARGE SCALE GENOMIC DNA]</scope>
    <source>
        <strain evidence="2 3">DSM 16400</strain>
    </source>
</reference>
<keyword evidence="1" id="KW-0472">Membrane</keyword>
<dbReference type="GO" id="GO:0009401">
    <property type="term" value="P:phosphoenolpyruvate-dependent sugar phosphotransferase system"/>
    <property type="evidence" value="ECO:0007669"/>
    <property type="project" value="InterPro"/>
</dbReference>
<keyword evidence="3" id="KW-1185">Reference proteome</keyword>
<dbReference type="AlphaFoldDB" id="A0A2M9D7P2"/>
<feature type="transmembrane region" description="Helical" evidence="1">
    <location>
        <begin position="165"/>
        <end position="184"/>
    </location>
</feature>
<dbReference type="PANTHER" id="PTHR40399">
    <property type="entry name" value="PTS SYSTEM GLUCITOL/SORBITOL-SPECIFIC EIIC COMPONENT"/>
    <property type="match status" value="1"/>
</dbReference>
<evidence type="ECO:0000256" key="1">
    <source>
        <dbReference type="SAM" id="Phobius"/>
    </source>
</evidence>
<keyword evidence="1" id="KW-1133">Transmembrane helix</keyword>
<dbReference type="PROSITE" id="PS51107">
    <property type="entry name" value="PTS_EIIC_TYPE_5"/>
    <property type="match status" value="1"/>
</dbReference>
<dbReference type="GO" id="GO:0016020">
    <property type="term" value="C:membrane"/>
    <property type="evidence" value="ECO:0007669"/>
    <property type="project" value="InterPro"/>
</dbReference>
<accession>A0A2M9D7P2</accession>
<protein>
    <submittedName>
        <fullName evidence="2">PTS system glucitol/sorbitol-specific IIC component</fullName>
    </submittedName>
</protein>
<comment type="caution">
    <text evidence="2">The sequence shown here is derived from an EMBL/GenBank/DDBJ whole genome shotgun (WGS) entry which is preliminary data.</text>
</comment>
<dbReference type="OrthoDB" id="9799765at2"/>
<organism evidence="2 3">
    <name type="scientific">Salinibacterium amurskyense</name>
    <dbReference type="NCBI Taxonomy" id="205941"/>
    <lineage>
        <taxon>Bacteria</taxon>
        <taxon>Bacillati</taxon>
        <taxon>Actinomycetota</taxon>
        <taxon>Actinomycetes</taxon>
        <taxon>Micrococcales</taxon>
        <taxon>Microbacteriaceae</taxon>
        <taxon>Salinibacterium</taxon>
    </lineage>
</organism>
<dbReference type="Proteomes" id="UP000231742">
    <property type="component" value="Unassembled WGS sequence"/>
</dbReference>
<evidence type="ECO:0000313" key="3">
    <source>
        <dbReference type="Proteomes" id="UP000231742"/>
    </source>
</evidence>
<feature type="transmembrane region" description="Helical" evidence="1">
    <location>
        <begin position="92"/>
        <end position="114"/>
    </location>
</feature>
<dbReference type="Pfam" id="PF03608">
    <property type="entry name" value="EII-GUT"/>
    <property type="match status" value="1"/>
</dbReference>
<feature type="transmembrane region" description="Helical" evidence="1">
    <location>
        <begin position="45"/>
        <end position="71"/>
    </location>
</feature>
<evidence type="ECO:0000313" key="2">
    <source>
        <dbReference type="EMBL" id="PJJ81680.1"/>
    </source>
</evidence>
<proteinExistence type="predicted"/>
<dbReference type="EMBL" id="PGFH01000001">
    <property type="protein sequence ID" value="PJJ81680.1"/>
    <property type="molecule type" value="Genomic_DNA"/>
</dbReference>
<dbReference type="RefSeq" id="WP_100388341.1">
    <property type="nucleotide sequence ID" value="NZ_BMZU01000001.1"/>
</dbReference>
<keyword evidence="1" id="KW-0812">Transmembrane</keyword>
<name>A0A2M9D7P2_9MICO</name>
<gene>
    <name evidence="2" type="ORF">CLV85_0858</name>
</gene>